<organism evidence="2 3">
    <name type="scientific">Microbacterium candidum</name>
    <dbReference type="NCBI Taxonomy" id="3041922"/>
    <lineage>
        <taxon>Bacteria</taxon>
        <taxon>Bacillati</taxon>
        <taxon>Actinomycetota</taxon>
        <taxon>Actinomycetes</taxon>
        <taxon>Micrococcales</taxon>
        <taxon>Microbacteriaceae</taxon>
        <taxon>Microbacterium</taxon>
    </lineage>
</organism>
<dbReference type="RefSeq" id="WP_286286540.1">
    <property type="nucleotide sequence ID" value="NZ_JASXSZ010000001.1"/>
</dbReference>
<protein>
    <submittedName>
        <fullName evidence="2">Uncharacterized protein</fullName>
    </submittedName>
</protein>
<name>A0ABT7MUZ6_9MICO</name>
<evidence type="ECO:0000313" key="3">
    <source>
        <dbReference type="Proteomes" id="UP001235064"/>
    </source>
</evidence>
<feature type="chain" id="PRO_5045761911" evidence="1">
    <location>
        <begin position="39"/>
        <end position="190"/>
    </location>
</feature>
<dbReference type="Proteomes" id="UP001235064">
    <property type="component" value="Unassembled WGS sequence"/>
</dbReference>
<keyword evidence="1" id="KW-0732">Signal</keyword>
<comment type="caution">
    <text evidence="2">The sequence shown here is derived from an EMBL/GenBank/DDBJ whole genome shotgun (WGS) entry which is preliminary data.</text>
</comment>
<evidence type="ECO:0000256" key="1">
    <source>
        <dbReference type="SAM" id="SignalP"/>
    </source>
</evidence>
<reference evidence="2 3" key="1">
    <citation type="submission" date="2023-06" db="EMBL/GenBank/DDBJ databases">
        <title>Microbacterium sp. nov., isolated from a waste landfill.</title>
        <authorList>
            <person name="Wen W."/>
        </authorList>
    </citation>
    <scope>NUCLEOTIDE SEQUENCE [LARGE SCALE GENOMIC DNA]</scope>
    <source>
        <strain evidence="2 3">ASV49</strain>
    </source>
</reference>
<gene>
    <name evidence="2" type="ORF">QSV35_02935</name>
</gene>
<dbReference type="InterPro" id="IPR006311">
    <property type="entry name" value="TAT_signal"/>
</dbReference>
<accession>A0ABT7MUZ6</accession>
<sequence>MSELEQPPADGISRRTVTKAMAWAVPVIAIAAPAPAFAASGNPPTITVGNAYKWPGASCNNFPHPANLDANKGYVLTAKVVNNTGKTIFLYNASVATNANVTFDVVGIVPDFGTPINNGDTVVVLIFANGASSANLSFTGTLTVGWGHNFPGPDPDNHPPVVVPFTVNCTPTPTSAGFSQCEFPFSGGKC</sequence>
<feature type="signal peptide" evidence="1">
    <location>
        <begin position="1"/>
        <end position="38"/>
    </location>
</feature>
<dbReference type="PROSITE" id="PS51318">
    <property type="entry name" value="TAT"/>
    <property type="match status" value="1"/>
</dbReference>
<keyword evidence="3" id="KW-1185">Reference proteome</keyword>
<dbReference type="EMBL" id="JASXSZ010000001">
    <property type="protein sequence ID" value="MDL9978276.1"/>
    <property type="molecule type" value="Genomic_DNA"/>
</dbReference>
<proteinExistence type="predicted"/>
<evidence type="ECO:0000313" key="2">
    <source>
        <dbReference type="EMBL" id="MDL9978276.1"/>
    </source>
</evidence>